<organism evidence="2 3">
    <name type="scientific">Lactobacillus hominis DSM 23910 = CRBIP 24.179</name>
    <dbReference type="NCBI Taxonomy" id="1423758"/>
    <lineage>
        <taxon>Bacteria</taxon>
        <taxon>Bacillati</taxon>
        <taxon>Bacillota</taxon>
        <taxon>Bacilli</taxon>
        <taxon>Lactobacillales</taxon>
        <taxon>Lactobacillaceae</taxon>
        <taxon>Lactobacillus</taxon>
    </lineage>
</organism>
<reference evidence="2 3" key="1">
    <citation type="submission" date="2012-06" db="EMBL/GenBank/DDBJ databases">
        <title>Draft Genome Sequence of Lactobacillus hominis Strain CRBIP 24.179T, isolated from human intestine.</title>
        <authorList>
            <person name="Cousin S."/>
            <person name="Ma L."/>
            <person name="Bizet C."/>
            <person name="Loux V."/>
            <person name="Bouchier C."/>
            <person name="Clermont D."/>
            <person name="Creno S."/>
        </authorList>
    </citation>
    <scope>NUCLEOTIDE SEQUENCE [LARGE SCALE GENOMIC DNA]</scope>
    <source>
        <strain evidence="3">CRBIP 24.179T</strain>
    </source>
</reference>
<comment type="caution">
    <text evidence="2">The sequence shown here is derived from an EMBL/GenBank/DDBJ whole genome shotgun (WGS) entry which is preliminary data.</text>
</comment>
<feature type="transmembrane region" description="Helical" evidence="1">
    <location>
        <begin position="148"/>
        <end position="166"/>
    </location>
</feature>
<dbReference type="RefSeq" id="WP_008469519.1">
    <property type="nucleotide sequence ID" value="NZ_AYZP01000001.1"/>
</dbReference>
<dbReference type="STRING" id="1423758.FC41_GL000289"/>
<evidence type="ECO:0000256" key="1">
    <source>
        <dbReference type="SAM" id="Phobius"/>
    </source>
</evidence>
<dbReference type="EMBL" id="CAKE01000001">
    <property type="protein sequence ID" value="CCI80946.1"/>
    <property type="molecule type" value="Genomic_DNA"/>
</dbReference>
<keyword evidence="1" id="KW-0472">Membrane</keyword>
<feature type="transmembrane region" description="Helical" evidence="1">
    <location>
        <begin position="211"/>
        <end position="233"/>
    </location>
</feature>
<evidence type="ECO:0000313" key="2">
    <source>
        <dbReference type="EMBL" id="CCI80946.1"/>
    </source>
</evidence>
<gene>
    <name evidence="2" type="ORF">BN55_03280</name>
</gene>
<keyword evidence="1" id="KW-1133">Transmembrane helix</keyword>
<proteinExistence type="predicted"/>
<evidence type="ECO:0000313" key="3">
    <source>
        <dbReference type="Proteomes" id="UP000009320"/>
    </source>
</evidence>
<keyword evidence="1" id="KW-0812">Transmembrane</keyword>
<protein>
    <submittedName>
        <fullName evidence="2">Uncharacterized protein</fullName>
    </submittedName>
</protein>
<keyword evidence="3" id="KW-1185">Reference proteome</keyword>
<dbReference type="Proteomes" id="UP000009320">
    <property type="component" value="Unassembled WGS sequence"/>
</dbReference>
<accession>I7JU39</accession>
<dbReference type="GeneID" id="82846234"/>
<dbReference type="AlphaFoldDB" id="I7JU39"/>
<dbReference type="eggNOG" id="ENOG50309IV">
    <property type="taxonomic scope" value="Bacteria"/>
</dbReference>
<feature type="transmembrane region" description="Helical" evidence="1">
    <location>
        <begin position="173"/>
        <end position="191"/>
    </location>
</feature>
<name>I7JU39_9LACO</name>
<sequence length="246" mass="27422">MHLSKLFSWILRMILIICIFITMGTTLSSAVTLKVNAPNLVKHVINKTVQESNNSNVQNGLALVQALGVEDALLEKLPKNIKLQTSMYHFYQFTDSYQKEGKLTAENLKLPNKNDQQKTVNDLVLKFANSKLDENKNEIAQGISYYKIFFYGVLVLYLLAILFVLLNKRIAFIPLLLASIGSYATIGYLASQLNTSLQTTIYSGIRISLDSGFSMSIILSIIISVIWFATAGLGKDHMLKKGKHAA</sequence>